<dbReference type="InterPro" id="IPR049244">
    <property type="entry name" value="DUF6879"/>
</dbReference>
<dbReference type="AlphaFoldDB" id="A0A4Q7KKC6"/>
<dbReference type="OrthoDB" id="3821358at2"/>
<protein>
    <recommendedName>
        <fullName evidence="1">DUF6879 domain-containing protein</fullName>
    </recommendedName>
</protein>
<name>A0A4Q7KKC6_9PSEU</name>
<sequence length="169" mass="19412">MRMTLAEFGAMSLAFKKSAFRFETLPHYAGESERAGLALFLSGAEKPADHNERTHETMRRLAAEGKKVQKVKVVSRPYTDYTRYALEWSIPGSVAAGWEHRILDVTDRNVDLPTFDYWLYDDSKVVVVNYDDDGVPVDAELIEGDDVERYRRWRDLALEESVPFSVFRA</sequence>
<keyword evidence="3" id="KW-1185">Reference proteome</keyword>
<feature type="domain" description="DUF6879" evidence="1">
    <location>
        <begin position="7"/>
        <end position="168"/>
    </location>
</feature>
<gene>
    <name evidence="2" type="ORF">EV193_109153</name>
</gene>
<reference evidence="2 3" key="1">
    <citation type="submission" date="2019-02" db="EMBL/GenBank/DDBJ databases">
        <title>Genomic Encyclopedia of Type Strains, Phase IV (KMG-IV): sequencing the most valuable type-strain genomes for metagenomic binning, comparative biology and taxonomic classification.</title>
        <authorList>
            <person name="Goeker M."/>
        </authorList>
    </citation>
    <scope>NUCLEOTIDE SEQUENCE [LARGE SCALE GENOMIC DNA]</scope>
    <source>
        <strain evidence="2 3">DSM 101727</strain>
    </source>
</reference>
<organism evidence="2 3">
    <name type="scientific">Herbihabitans rhizosphaerae</name>
    <dbReference type="NCBI Taxonomy" id="1872711"/>
    <lineage>
        <taxon>Bacteria</taxon>
        <taxon>Bacillati</taxon>
        <taxon>Actinomycetota</taxon>
        <taxon>Actinomycetes</taxon>
        <taxon>Pseudonocardiales</taxon>
        <taxon>Pseudonocardiaceae</taxon>
        <taxon>Herbihabitans</taxon>
    </lineage>
</organism>
<dbReference type="EMBL" id="SGWQ01000009">
    <property type="protein sequence ID" value="RZS34366.1"/>
    <property type="molecule type" value="Genomic_DNA"/>
</dbReference>
<proteinExistence type="predicted"/>
<dbReference type="Proteomes" id="UP000294257">
    <property type="component" value="Unassembled WGS sequence"/>
</dbReference>
<accession>A0A4Q7KKC6</accession>
<evidence type="ECO:0000313" key="2">
    <source>
        <dbReference type="EMBL" id="RZS34366.1"/>
    </source>
</evidence>
<evidence type="ECO:0000259" key="1">
    <source>
        <dbReference type="Pfam" id="PF21806"/>
    </source>
</evidence>
<comment type="caution">
    <text evidence="2">The sequence shown here is derived from an EMBL/GenBank/DDBJ whole genome shotgun (WGS) entry which is preliminary data.</text>
</comment>
<dbReference type="Pfam" id="PF21806">
    <property type="entry name" value="DUF6879"/>
    <property type="match status" value="1"/>
</dbReference>
<evidence type="ECO:0000313" key="3">
    <source>
        <dbReference type="Proteomes" id="UP000294257"/>
    </source>
</evidence>